<dbReference type="InterPro" id="IPR005648">
    <property type="entry name" value="FlgD"/>
</dbReference>
<sequence>MIVKNQQNEIATIRKESEKRLSPSALPPPQKKKLGMEDYMNIMIRQLQYQDPFHPMDNRKFASQLAQFSQLDQLVHMNKKMEGMANQGRETDALQMVGFLGREVFLKGNRFIKGEHQEATLVFHLDRPAHNATVYVYGAKHQLVRSFKVGPMDAGDQHVAWDGLSNKGSKAPAGGYEFEVVARDAKNRPVPASPLRTGVVTGVVFSGTKPLLEVNGERVDLGQITHVGMAKSTGLPPLSPRQTPPGPAPKIPGMTPRVAPGAYAKAPGKTGPTINHTL</sequence>
<dbReference type="Pfam" id="PF03963">
    <property type="entry name" value="FlgD"/>
    <property type="match status" value="1"/>
</dbReference>
<accession>C6HWM8</accession>
<dbReference type="Pfam" id="PF13861">
    <property type="entry name" value="FLgD_tudor"/>
    <property type="match status" value="1"/>
</dbReference>
<dbReference type="Gene3D" id="2.30.30.910">
    <property type="match status" value="1"/>
</dbReference>
<dbReference type="GO" id="GO:0044781">
    <property type="term" value="P:bacterial-type flagellum organization"/>
    <property type="evidence" value="ECO:0007669"/>
    <property type="project" value="UniProtKB-UniRule"/>
</dbReference>
<comment type="similarity">
    <text evidence="1 5">Belongs to the FlgD family.</text>
</comment>
<evidence type="ECO:0000313" key="9">
    <source>
        <dbReference type="EMBL" id="EES53004.1"/>
    </source>
</evidence>
<evidence type="ECO:0000313" key="10">
    <source>
        <dbReference type="Proteomes" id="UP000009374"/>
    </source>
</evidence>
<evidence type="ECO:0000256" key="3">
    <source>
        <dbReference type="ARBA" id="ARBA00022795"/>
    </source>
</evidence>
<comment type="function">
    <text evidence="4 5">Required for flagellar hook formation. May act as a scaffolding protein.</text>
</comment>
<reference evidence="9 10" key="1">
    <citation type="journal article" date="2009" name="Appl. Environ. Microbiol.">
        <title>Community genomic and proteomic analyses of chemoautotrophic iron-oxidizing "Leptospirillum rubarum" (Group II) and "Leptospirillum ferrodiazotrophum" (Group III) bacteria in acid mine drainage biofilms.</title>
        <authorList>
            <person name="Goltsman D.S."/>
            <person name="Denef V.J."/>
            <person name="Singer S.W."/>
            <person name="VerBerkmoes N.C."/>
            <person name="Lefsrud M."/>
            <person name="Mueller R.S."/>
            <person name="Dick G.J."/>
            <person name="Sun C.L."/>
            <person name="Wheeler K.E."/>
            <person name="Zemla A."/>
            <person name="Baker B.J."/>
            <person name="Hauser L."/>
            <person name="Land M."/>
            <person name="Shah M.B."/>
            <person name="Thelen M.P."/>
            <person name="Hettich R.L."/>
            <person name="Banfield J.F."/>
        </authorList>
    </citation>
    <scope>NUCLEOTIDE SEQUENCE [LARGE SCALE GENOMIC DNA]</scope>
</reference>
<dbReference type="InterPro" id="IPR025963">
    <property type="entry name" value="FLgD_Tudor"/>
</dbReference>
<evidence type="ECO:0000256" key="1">
    <source>
        <dbReference type="ARBA" id="ARBA00010577"/>
    </source>
</evidence>
<protein>
    <recommendedName>
        <fullName evidence="2 5">Basal-body rod modification protein FlgD</fullName>
    </recommendedName>
</protein>
<evidence type="ECO:0000259" key="8">
    <source>
        <dbReference type="Pfam" id="PF13861"/>
    </source>
</evidence>
<dbReference type="Pfam" id="PF13860">
    <property type="entry name" value="FlgD_ig"/>
    <property type="match status" value="1"/>
</dbReference>
<name>C6HWM8_9BACT</name>
<evidence type="ECO:0000259" key="7">
    <source>
        <dbReference type="Pfam" id="PF13860"/>
    </source>
</evidence>
<evidence type="ECO:0000256" key="6">
    <source>
        <dbReference type="SAM" id="MobiDB-lite"/>
    </source>
</evidence>
<evidence type="ECO:0000256" key="4">
    <source>
        <dbReference type="ARBA" id="ARBA00024746"/>
    </source>
</evidence>
<keyword evidence="3 5" id="KW-1005">Bacterial flagellum biogenesis</keyword>
<evidence type="ECO:0000256" key="2">
    <source>
        <dbReference type="ARBA" id="ARBA00016013"/>
    </source>
</evidence>
<evidence type="ECO:0000256" key="5">
    <source>
        <dbReference type="RuleBase" id="RU362076"/>
    </source>
</evidence>
<keyword evidence="9" id="KW-0282">Flagellum</keyword>
<dbReference type="EMBL" id="GG693870">
    <property type="protein sequence ID" value="EES53004.1"/>
    <property type="molecule type" value="Genomic_DNA"/>
</dbReference>
<dbReference type="Gene3D" id="2.60.40.4070">
    <property type="match status" value="1"/>
</dbReference>
<keyword evidence="9" id="KW-0966">Cell projection</keyword>
<feature type="domain" description="FlgD/Vpr Ig-like" evidence="7">
    <location>
        <begin position="115"/>
        <end position="185"/>
    </location>
</feature>
<dbReference type="AlphaFoldDB" id="C6HWM8"/>
<dbReference type="InterPro" id="IPR025965">
    <property type="entry name" value="FlgD/Vpr_Ig-like"/>
</dbReference>
<proteinExistence type="inferred from homology"/>
<dbReference type="Proteomes" id="UP000009374">
    <property type="component" value="Unassembled WGS sequence"/>
</dbReference>
<keyword evidence="10" id="KW-1185">Reference proteome</keyword>
<feature type="domain" description="FlgD Tudor-like" evidence="8">
    <location>
        <begin position="93"/>
        <end position="225"/>
    </location>
</feature>
<feature type="compositionally biased region" description="Pro residues" evidence="6">
    <location>
        <begin position="237"/>
        <end position="250"/>
    </location>
</feature>
<keyword evidence="9" id="KW-0969">Cilium</keyword>
<gene>
    <name evidence="9" type="ORF">UBAL3_80630061</name>
</gene>
<organism evidence="9 10">
    <name type="scientific">Leptospirillum ferrodiazotrophum</name>
    <dbReference type="NCBI Taxonomy" id="412449"/>
    <lineage>
        <taxon>Bacteria</taxon>
        <taxon>Pseudomonadati</taxon>
        <taxon>Nitrospirota</taxon>
        <taxon>Nitrospiria</taxon>
        <taxon>Nitrospirales</taxon>
        <taxon>Nitrospiraceae</taxon>
        <taxon>Leptospirillum</taxon>
    </lineage>
</organism>
<feature type="region of interest" description="Disordered" evidence="6">
    <location>
        <begin position="232"/>
        <end position="253"/>
    </location>
</feature>